<dbReference type="RefSeq" id="XP_056488643.1">
    <property type="nucleotide sequence ID" value="XM_056629341.1"/>
</dbReference>
<dbReference type="Gene3D" id="3.30.559.10">
    <property type="entry name" value="Chloramphenicol acetyltransferase-like domain"/>
    <property type="match status" value="2"/>
</dbReference>
<dbReference type="AlphaFoldDB" id="A0A9W9W116"/>
<dbReference type="InterPro" id="IPR054710">
    <property type="entry name" value="Tri101-like_N"/>
</dbReference>
<gene>
    <name evidence="4" type="ORF">N7509_004704</name>
</gene>
<feature type="domain" description="Trichothecene 3-O-acetyltransferase-like N-terminal" evidence="3">
    <location>
        <begin position="18"/>
        <end position="171"/>
    </location>
</feature>
<reference evidence="4" key="2">
    <citation type="journal article" date="2023" name="IMA Fungus">
        <title>Comparative genomic study of the Penicillium genus elucidates a diverse pangenome and 15 lateral gene transfer events.</title>
        <authorList>
            <person name="Petersen C."/>
            <person name="Sorensen T."/>
            <person name="Nielsen M.R."/>
            <person name="Sondergaard T.E."/>
            <person name="Sorensen J.L."/>
            <person name="Fitzpatrick D.A."/>
            <person name="Frisvad J.C."/>
            <person name="Nielsen K.L."/>
        </authorList>
    </citation>
    <scope>NUCLEOTIDE SEQUENCE</scope>
    <source>
        <strain evidence="4">IBT 29677</strain>
    </source>
</reference>
<reference evidence="4" key="1">
    <citation type="submission" date="2022-12" db="EMBL/GenBank/DDBJ databases">
        <authorList>
            <person name="Petersen C."/>
        </authorList>
    </citation>
    <scope>NUCLEOTIDE SEQUENCE</scope>
    <source>
        <strain evidence="4">IBT 29677</strain>
    </source>
</reference>
<keyword evidence="2" id="KW-0012">Acyltransferase</keyword>
<dbReference type="Pfam" id="PF22664">
    <property type="entry name" value="TRI-like_N"/>
    <property type="match status" value="1"/>
</dbReference>
<keyword evidence="5" id="KW-1185">Reference proteome</keyword>
<name>A0A9W9W116_9EURO</name>
<protein>
    <recommendedName>
        <fullName evidence="3">Trichothecene 3-O-acetyltransferase-like N-terminal domain-containing protein</fullName>
    </recommendedName>
</protein>
<dbReference type="Proteomes" id="UP001147747">
    <property type="component" value="Unassembled WGS sequence"/>
</dbReference>
<dbReference type="PANTHER" id="PTHR31896:SF64">
    <property type="entry name" value="TRICHOTHECENE 3-O-ACETYLTRANSFERASE"/>
    <property type="match status" value="1"/>
</dbReference>
<dbReference type="EMBL" id="JAPZBU010000006">
    <property type="protein sequence ID" value="KAJ5396591.1"/>
    <property type="molecule type" value="Genomic_DNA"/>
</dbReference>
<dbReference type="GeneID" id="81368321"/>
<dbReference type="InterPro" id="IPR051283">
    <property type="entry name" value="Sec_Metabolite_Acyltrans"/>
</dbReference>
<dbReference type="InterPro" id="IPR023213">
    <property type="entry name" value="CAT-like_dom_sf"/>
</dbReference>
<organism evidence="4 5">
    <name type="scientific">Penicillium cosmopolitanum</name>
    <dbReference type="NCBI Taxonomy" id="1131564"/>
    <lineage>
        <taxon>Eukaryota</taxon>
        <taxon>Fungi</taxon>
        <taxon>Dikarya</taxon>
        <taxon>Ascomycota</taxon>
        <taxon>Pezizomycotina</taxon>
        <taxon>Eurotiomycetes</taxon>
        <taxon>Eurotiomycetidae</taxon>
        <taxon>Eurotiales</taxon>
        <taxon>Aspergillaceae</taxon>
        <taxon>Penicillium</taxon>
    </lineage>
</organism>
<dbReference type="OrthoDB" id="1862401at2759"/>
<dbReference type="PANTHER" id="PTHR31896">
    <property type="entry name" value="FAMILY REGULATORY PROTEIN, PUTATIVE (AFU_ORTHOLOGUE AFUA_3G14730)-RELATED"/>
    <property type="match status" value="1"/>
</dbReference>
<keyword evidence="1" id="KW-0808">Transferase</keyword>
<evidence type="ECO:0000259" key="3">
    <source>
        <dbReference type="Pfam" id="PF22664"/>
    </source>
</evidence>
<evidence type="ECO:0000256" key="1">
    <source>
        <dbReference type="ARBA" id="ARBA00022679"/>
    </source>
</evidence>
<comment type="caution">
    <text evidence="4">The sequence shown here is derived from an EMBL/GenBank/DDBJ whole genome shotgun (WGS) entry which is preliminary data.</text>
</comment>
<proteinExistence type="predicted"/>
<accession>A0A9W9W116</accession>
<evidence type="ECO:0000313" key="5">
    <source>
        <dbReference type="Proteomes" id="UP001147747"/>
    </source>
</evidence>
<evidence type="ECO:0000256" key="2">
    <source>
        <dbReference type="ARBA" id="ARBA00023315"/>
    </source>
</evidence>
<sequence>MGSLPLDALGQHPLLYKLYTQISCVFALSHETEEDGIVRSLQFGLERLAKAFPWIAGNVIYDKTSEEYCIVPSGAIALIIHDIRGDNSSLTMDGLRESGFPCRMLDERIIAPCLTINTPETNKGLAAYSSPVLALQANFITDGLILTIVAQHNVTDMTGQDHIIGLLSKACHGIPFTREEQAIGMMDRRRVVPLLPESYNIWNPGPELDFHVHKPRETDFATSTDSNIATATWACVNFPQLSLEQLKSWATMTKDPSTPFTPYAHFFGNKVSPASGRRASRGGKASYLRSLLDPDVVDLVYQARAFNTFVARAGGKKATASFTANMNPSSDLMTSSWSKIGCYDYEFNLGLGKPEAVRRPGFSSFECLVYLMPRSPKGELIAQVCLRDEDWDRLKGDEEFTKFAQYVG</sequence>
<dbReference type="GO" id="GO:0016746">
    <property type="term" value="F:acyltransferase activity"/>
    <property type="evidence" value="ECO:0007669"/>
    <property type="project" value="UniProtKB-KW"/>
</dbReference>
<evidence type="ECO:0000313" key="4">
    <source>
        <dbReference type="EMBL" id="KAJ5396591.1"/>
    </source>
</evidence>